<comment type="caution">
    <text evidence="5">The sequence shown here is derived from an EMBL/GenBank/DDBJ whole genome shotgun (WGS) entry which is preliminary data.</text>
</comment>
<dbReference type="Pfam" id="PF24570">
    <property type="entry name" value="BACK_BPM_SPOP"/>
    <property type="match status" value="1"/>
</dbReference>
<organism evidence="5 6">
    <name type="scientific">Panicum virgatum</name>
    <name type="common">Blackwell switchgrass</name>
    <dbReference type="NCBI Taxonomy" id="38727"/>
    <lineage>
        <taxon>Eukaryota</taxon>
        <taxon>Viridiplantae</taxon>
        <taxon>Streptophyta</taxon>
        <taxon>Embryophyta</taxon>
        <taxon>Tracheophyta</taxon>
        <taxon>Spermatophyta</taxon>
        <taxon>Magnoliopsida</taxon>
        <taxon>Liliopsida</taxon>
        <taxon>Poales</taxon>
        <taxon>Poaceae</taxon>
        <taxon>PACMAD clade</taxon>
        <taxon>Panicoideae</taxon>
        <taxon>Panicodae</taxon>
        <taxon>Paniceae</taxon>
        <taxon>Panicinae</taxon>
        <taxon>Panicum</taxon>
        <taxon>Panicum sect. Hiantes</taxon>
    </lineage>
</organism>
<dbReference type="Gene3D" id="1.25.40.420">
    <property type="match status" value="1"/>
</dbReference>
<dbReference type="Proteomes" id="UP000823388">
    <property type="component" value="Chromosome 6K"/>
</dbReference>
<dbReference type="AlphaFoldDB" id="A0A8T0RBR8"/>
<gene>
    <name evidence="5" type="ORF">PVAP13_6KG199218</name>
</gene>
<reference evidence="5" key="1">
    <citation type="submission" date="2020-05" db="EMBL/GenBank/DDBJ databases">
        <title>WGS assembly of Panicum virgatum.</title>
        <authorList>
            <person name="Lovell J.T."/>
            <person name="Jenkins J."/>
            <person name="Shu S."/>
            <person name="Juenger T.E."/>
            <person name="Schmutz J."/>
        </authorList>
    </citation>
    <scope>NUCLEOTIDE SEQUENCE</scope>
    <source>
        <strain evidence="5">AP13</strain>
    </source>
</reference>
<dbReference type="Pfam" id="PF00651">
    <property type="entry name" value="BTB"/>
    <property type="match status" value="1"/>
</dbReference>
<dbReference type="PROSITE" id="PS50097">
    <property type="entry name" value="BTB"/>
    <property type="match status" value="1"/>
</dbReference>
<dbReference type="CDD" id="cd00121">
    <property type="entry name" value="MATH"/>
    <property type="match status" value="1"/>
</dbReference>
<accession>A0A8T0RBR8</accession>
<dbReference type="InterPro" id="IPR008974">
    <property type="entry name" value="TRAF-like"/>
</dbReference>
<evidence type="ECO:0000259" key="4">
    <source>
        <dbReference type="PROSITE" id="PS50144"/>
    </source>
</evidence>
<dbReference type="InterPro" id="IPR002083">
    <property type="entry name" value="MATH/TRAF_dom"/>
</dbReference>
<dbReference type="PROSITE" id="PS50144">
    <property type="entry name" value="MATH"/>
    <property type="match status" value="1"/>
</dbReference>
<dbReference type="InterPro" id="IPR045005">
    <property type="entry name" value="BPM1-6"/>
</dbReference>
<comment type="pathway">
    <text evidence="1">Protein modification; protein ubiquitination.</text>
</comment>
<evidence type="ECO:0000256" key="1">
    <source>
        <dbReference type="ARBA" id="ARBA00004906"/>
    </source>
</evidence>
<feature type="domain" description="MATH" evidence="4">
    <location>
        <begin position="22"/>
        <end position="163"/>
    </location>
</feature>
<comment type="similarity">
    <text evidence="2">Belongs to the Tdpoz family.</text>
</comment>
<dbReference type="SUPFAM" id="SSF49599">
    <property type="entry name" value="TRAF domain-like"/>
    <property type="match status" value="1"/>
</dbReference>
<evidence type="ECO:0000256" key="2">
    <source>
        <dbReference type="ARBA" id="ARBA00010846"/>
    </source>
</evidence>
<name>A0A8T0RBR8_PANVG</name>
<dbReference type="InterPro" id="IPR056423">
    <property type="entry name" value="BACK_BPM_SPOP"/>
</dbReference>
<dbReference type="SUPFAM" id="SSF54695">
    <property type="entry name" value="POZ domain"/>
    <property type="match status" value="1"/>
</dbReference>
<evidence type="ECO:0000259" key="3">
    <source>
        <dbReference type="PROSITE" id="PS50097"/>
    </source>
</evidence>
<dbReference type="PANTHER" id="PTHR26379:SF474">
    <property type="entry name" value="OS08G0228200 PROTEIN"/>
    <property type="match status" value="1"/>
</dbReference>
<protein>
    <submittedName>
        <fullName evidence="5">Uncharacterized protein</fullName>
    </submittedName>
</protein>
<feature type="domain" description="BTB" evidence="3">
    <location>
        <begin position="205"/>
        <end position="273"/>
    </location>
</feature>
<proteinExistence type="inferred from homology"/>
<evidence type="ECO:0000313" key="6">
    <source>
        <dbReference type="Proteomes" id="UP000823388"/>
    </source>
</evidence>
<dbReference type="GO" id="GO:0016567">
    <property type="term" value="P:protein ubiquitination"/>
    <property type="evidence" value="ECO:0007669"/>
    <property type="project" value="InterPro"/>
</dbReference>
<dbReference type="SMART" id="SM00225">
    <property type="entry name" value="BTB"/>
    <property type="match status" value="1"/>
</dbReference>
<dbReference type="Gene3D" id="3.30.710.10">
    <property type="entry name" value="Potassium Channel Kv1.1, Chain A"/>
    <property type="match status" value="1"/>
</dbReference>
<dbReference type="EMBL" id="CM029047">
    <property type="protein sequence ID" value="KAG2582550.1"/>
    <property type="molecule type" value="Genomic_DNA"/>
</dbReference>
<dbReference type="Gene3D" id="2.60.210.10">
    <property type="entry name" value="Apoptosis, Tumor Necrosis Factor Receptor Associated Protein 2, Chain A"/>
    <property type="match status" value="1"/>
</dbReference>
<dbReference type="PANTHER" id="PTHR26379">
    <property type="entry name" value="BTB/POZ AND MATH DOMAIN-CONTAINING PROTEIN 1"/>
    <property type="match status" value="1"/>
</dbReference>
<keyword evidence="6" id="KW-1185">Reference proteome</keyword>
<evidence type="ECO:0000313" key="5">
    <source>
        <dbReference type="EMBL" id="KAG2582550.1"/>
    </source>
</evidence>
<dbReference type="Pfam" id="PF22486">
    <property type="entry name" value="MATH_2"/>
    <property type="match status" value="1"/>
</dbReference>
<sequence>MGNIWSSPATARMTSWCAPPARGVLSFEITGYSQHRALGAGTFIQSAAMDVGGYRWCIRCYPNGDSRKESKGYVGVYLELLSKKAEVRALYELWLVDQEKGGRCSSLIYSARAPTLFSTRDAAAGGPKVCWGAGWNKLMEWNALEASSSPYLKDDRLVIECHVTVIREPWVVESSSSSSAAAAVEAPRRSLSQDFSKLLETKIGADVTFKVQGQAFAAHTCVLAARSPVFRAQFSGEHGAQQRSVTIQAEDMEPAVFEALLRFVYTDSVSPSMAGLGADEKTEMWERLLVAAVRYDVEGLKLVCERALSEGLDADTVASVLVLAAQLNCDVLRDACVEYIAGTHRHRLRDVVASDGYGHLKASYPAVFVDLFEKVARIR</sequence>
<dbReference type="InterPro" id="IPR011333">
    <property type="entry name" value="SKP1/BTB/POZ_sf"/>
</dbReference>
<dbReference type="InterPro" id="IPR000210">
    <property type="entry name" value="BTB/POZ_dom"/>
</dbReference>